<accession>A0A9D1VPV6</accession>
<dbReference type="InterPro" id="IPR029045">
    <property type="entry name" value="ClpP/crotonase-like_dom_sf"/>
</dbReference>
<dbReference type="Pfam" id="PF24961">
    <property type="entry name" value="NfeD_membrane"/>
    <property type="match status" value="1"/>
</dbReference>
<evidence type="ECO:0000259" key="7">
    <source>
        <dbReference type="Pfam" id="PF01957"/>
    </source>
</evidence>
<dbReference type="InterPro" id="IPR056739">
    <property type="entry name" value="NfeD_membrane"/>
</dbReference>
<dbReference type="PANTHER" id="PTHR33507:SF3">
    <property type="entry name" value="INNER MEMBRANE PROTEIN YBBJ"/>
    <property type="match status" value="1"/>
</dbReference>
<dbReference type="Pfam" id="PF01957">
    <property type="entry name" value="NfeD"/>
    <property type="match status" value="1"/>
</dbReference>
<dbReference type="InterPro" id="IPR002810">
    <property type="entry name" value="NfeD-like_C"/>
</dbReference>
<evidence type="ECO:0000256" key="3">
    <source>
        <dbReference type="ARBA" id="ARBA00022989"/>
    </source>
</evidence>
<sequence>MFTYRTLSLPQLVTALTLLTAVCFTPVAYADTENGKLLYQINIHDEIGSTTWRYLLTGIDEAHARKADAIILDLNTYGGTVLHADSMRTAILNADIPVYAFISNNAASAGALIALACDSIYMRPGARIGAATVVDETGVAMPDKYQSYMRATMRATAEAHGKKSIVTATGDTVTTWRRDPAIAEAMVDERVVIPHLSDSGQVLTFTAQEAMAHGYCEAIIPDADCLARERLHYDTYRIEQYTPSLYDKIAGFLTNPALQALMITFIIGGIFFELKAPGIGFPTAVALIAAVLYFLPLYLNGTAENWEILLFVAGVILLILELFVIPGFGIAGITGGVLMLAALILALVSNVAFDFTLVSEGSISRSILTVMAGFVIAVLLLLFLSRRIGRKGLLYNFALHAEQAGEQGYIGVDETPRSLVGQKGVTVTRMAPSGKIKVGGEIYDAISLYGSFIEAGNEITIEKYENSQLYVVITKPNTQDIES</sequence>
<dbReference type="SUPFAM" id="SSF52096">
    <property type="entry name" value="ClpP/crotonase"/>
    <property type="match status" value="1"/>
</dbReference>
<proteinExistence type="predicted"/>
<keyword evidence="6" id="KW-0732">Signal</keyword>
<reference evidence="10" key="2">
    <citation type="submission" date="2021-04" db="EMBL/GenBank/DDBJ databases">
        <authorList>
            <person name="Gilroy R."/>
        </authorList>
    </citation>
    <scope>NUCLEOTIDE SEQUENCE</scope>
    <source>
        <strain evidence="10">ChiHjej12B11-16260</strain>
    </source>
</reference>
<comment type="subcellular location">
    <subcellularLocation>
        <location evidence="1">Membrane</location>
        <topology evidence="1">Multi-pass membrane protein</topology>
    </subcellularLocation>
</comment>
<feature type="transmembrane region" description="Helical" evidence="5">
    <location>
        <begin position="279"/>
        <end position="299"/>
    </location>
</feature>
<feature type="chain" id="PRO_5039132278" evidence="6">
    <location>
        <begin position="31"/>
        <end position="483"/>
    </location>
</feature>
<evidence type="ECO:0000256" key="2">
    <source>
        <dbReference type="ARBA" id="ARBA00022692"/>
    </source>
</evidence>
<dbReference type="InterPro" id="IPR052165">
    <property type="entry name" value="Membrane_assoc_protease"/>
</dbReference>
<dbReference type="Pfam" id="PF25145">
    <property type="entry name" value="NfeD1b_N"/>
    <property type="match status" value="1"/>
</dbReference>
<dbReference type="InterPro" id="IPR056738">
    <property type="entry name" value="NfeD1b_N"/>
</dbReference>
<evidence type="ECO:0000313" key="10">
    <source>
        <dbReference type="EMBL" id="HIX44849.1"/>
    </source>
</evidence>
<evidence type="ECO:0000256" key="5">
    <source>
        <dbReference type="SAM" id="Phobius"/>
    </source>
</evidence>
<feature type="domain" description="NfeD integral membrane" evidence="8">
    <location>
        <begin position="258"/>
        <end position="384"/>
    </location>
</feature>
<dbReference type="CDD" id="cd07021">
    <property type="entry name" value="Clp_protease_NfeD_like"/>
    <property type="match status" value="1"/>
</dbReference>
<gene>
    <name evidence="10" type="ORF">H9982_01375</name>
</gene>
<reference evidence="10" key="1">
    <citation type="journal article" date="2021" name="PeerJ">
        <title>Extensive microbial diversity within the chicken gut microbiome revealed by metagenomics and culture.</title>
        <authorList>
            <person name="Gilroy R."/>
            <person name="Ravi A."/>
            <person name="Getino M."/>
            <person name="Pursley I."/>
            <person name="Horton D.L."/>
            <person name="Alikhan N.F."/>
            <person name="Baker D."/>
            <person name="Gharbi K."/>
            <person name="Hall N."/>
            <person name="Watson M."/>
            <person name="Adriaenssens E.M."/>
            <person name="Foster-Nyarko E."/>
            <person name="Jarju S."/>
            <person name="Secka A."/>
            <person name="Antonio M."/>
            <person name="Oren A."/>
            <person name="Chaudhuri R.R."/>
            <person name="La Ragione R."/>
            <person name="Hildebrand F."/>
            <person name="Pallen M.J."/>
        </authorList>
    </citation>
    <scope>NUCLEOTIDE SEQUENCE</scope>
    <source>
        <strain evidence="10">ChiHjej12B11-16260</strain>
    </source>
</reference>
<feature type="transmembrane region" description="Helical" evidence="5">
    <location>
        <begin position="337"/>
        <end position="357"/>
    </location>
</feature>
<feature type="transmembrane region" description="Helical" evidence="5">
    <location>
        <begin position="363"/>
        <end position="384"/>
    </location>
</feature>
<dbReference type="EMBL" id="DXFB01000033">
    <property type="protein sequence ID" value="HIX44849.1"/>
    <property type="molecule type" value="Genomic_DNA"/>
</dbReference>
<feature type="domain" description="NfeD1b N-terminal" evidence="9">
    <location>
        <begin position="38"/>
        <end position="227"/>
    </location>
</feature>
<feature type="signal peptide" evidence="6">
    <location>
        <begin position="1"/>
        <end position="30"/>
    </location>
</feature>
<feature type="transmembrane region" description="Helical" evidence="5">
    <location>
        <begin position="249"/>
        <end position="272"/>
    </location>
</feature>
<keyword evidence="4 5" id="KW-0472">Membrane</keyword>
<dbReference type="SUPFAM" id="SSF141322">
    <property type="entry name" value="NfeD domain-like"/>
    <property type="match status" value="1"/>
</dbReference>
<evidence type="ECO:0000256" key="6">
    <source>
        <dbReference type="SAM" id="SignalP"/>
    </source>
</evidence>
<organism evidence="10 11">
    <name type="scientific">Candidatus Barnesiella excrementipullorum</name>
    <dbReference type="NCBI Taxonomy" id="2838479"/>
    <lineage>
        <taxon>Bacteria</taxon>
        <taxon>Pseudomonadati</taxon>
        <taxon>Bacteroidota</taxon>
        <taxon>Bacteroidia</taxon>
        <taxon>Bacteroidales</taxon>
        <taxon>Barnesiellaceae</taxon>
        <taxon>Barnesiella</taxon>
    </lineage>
</organism>
<evidence type="ECO:0000256" key="4">
    <source>
        <dbReference type="ARBA" id="ARBA00023136"/>
    </source>
</evidence>
<dbReference type="Proteomes" id="UP000824246">
    <property type="component" value="Unassembled WGS sequence"/>
</dbReference>
<keyword evidence="2 5" id="KW-0812">Transmembrane</keyword>
<feature type="domain" description="NfeD-like C-terminal" evidence="7">
    <location>
        <begin position="418"/>
        <end position="471"/>
    </location>
</feature>
<feature type="transmembrane region" description="Helical" evidence="5">
    <location>
        <begin position="305"/>
        <end position="325"/>
    </location>
</feature>
<name>A0A9D1VPV6_9BACT</name>
<dbReference type="GO" id="GO:0005886">
    <property type="term" value="C:plasma membrane"/>
    <property type="evidence" value="ECO:0007669"/>
    <property type="project" value="TreeGrafter"/>
</dbReference>
<dbReference type="Gene3D" id="2.40.50.140">
    <property type="entry name" value="Nucleic acid-binding proteins"/>
    <property type="match status" value="1"/>
</dbReference>
<dbReference type="PANTHER" id="PTHR33507">
    <property type="entry name" value="INNER MEMBRANE PROTEIN YBBJ"/>
    <property type="match status" value="1"/>
</dbReference>
<comment type="caution">
    <text evidence="10">The sequence shown here is derived from an EMBL/GenBank/DDBJ whole genome shotgun (WGS) entry which is preliminary data.</text>
</comment>
<evidence type="ECO:0000259" key="9">
    <source>
        <dbReference type="Pfam" id="PF25145"/>
    </source>
</evidence>
<evidence type="ECO:0000259" key="8">
    <source>
        <dbReference type="Pfam" id="PF24961"/>
    </source>
</evidence>
<protein>
    <submittedName>
        <fullName evidence="10">Nodulation protein NfeD</fullName>
    </submittedName>
</protein>
<evidence type="ECO:0000256" key="1">
    <source>
        <dbReference type="ARBA" id="ARBA00004141"/>
    </source>
</evidence>
<dbReference type="InterPro" id="IPR012340">
    <property type="entry name" value="NA-bd_OB-fold"/>
</dbReference>
<dbReference type="AlphaFoldDB" id="A0A9D1VPV6"/>
<keyword evidence="3 5" id="KW-1133">Transmembrane helix</keyword>
<evidence type="ECO:0000313" key="11">
    <source>
        <dbReference type="Proteomes" id="UP000824246"/>
    </source>
</evidence>
<dbReference type="Gene3D" id="3.90.226.10">
    <property type="entry name" value="2-enoyl-CoA Hydratase, Chain A, domain 1"/>
    <property type="match status" value="1"/>
</dbReference>